<reference evidence="12" key="1">
    <citation type="journal article" date="2016" name="Nat. Commun.">
        <title>Genome analysis of three Pneumocystis species reveals adaptation mechanisms to life exclusively in mammalian hosts.</title>
        <authorList>
            <person name="Ma L."/>
            <person name="Chen Z."/>
            <person name="Huang D.W."/>
            <person name="Kutty G."/>
            <person name="Ishihara M."/>
            <person name="Wang H."/>
            <person name="Abouelleil A."/>
            <person name="Bishop L."/>
            <person name="Davey E."/>
            <person name="Deng R."/>
            <person name="Deng X."/>
            <person name="Fan L."/>
            <person name="Fantoni G."/>
            <person name="Fitzgerald M."/>
            <person name="Gogineni E."/>
            <person name="Goldberg J.M."/>
            <person name="Handley G."/>
            <person name="Hu X."/>
            <person name="Huber C."/>
            <person name="Jiao X."/>
            <person name="Jones K."/>
            <person name="Levin J.Z."/>
            <person name="Liu Y."/>
            <person name="Macdonald P."/>
            <person name="Melnikov A."/>
            <person name="Raley C."/>
            <person name="Sassi M."/>
            <person name="Sherman B.T."/>
            <person name="Song X."/>
            <person name="Sykes S."/>
            <person name="Tran B."/>
            <person name="Walsh L."/>
            <person name="Xia Y."/>
            <person name="Yang J."/>
            <person name="Young S."/>
            <person name="Zeng Q."/>
            <person name="Zheng X."/>
            <person name="Stephens R."/>
            <person name="Nusbaum C."/>
            <person name="Birren B.W."/>
            <person name="Azadi P."/>
            <person name="Lempicki R.A."/>
            <person name="Cuomo C.A."/>
            <person name="Kovacs J.A."/>
        </authorList>
    </citation>
    <scope>NUCLEOTIDE SEQUENCE [LARGE SCALE GENOMIC DNA]</scope>
    <source>
        <strain evidence="12">B123</strain>
    </source>
</reference>
<feature type="region of interest" description="Disordered" evidence="9">
    <location>
        <begin position="1"/>
        <end position="20"/>
    </location>
</feature>
<keyword evidence="5 8" id="KW-0103">Bromodomain</keyword>
<feature type="domain" description="Bromo" evidence="10">
    <location>
        <begin position="179"/>
        <end position="249"/>
    </location>
</feature>
<dbReference type="Pfam" id="PF00439">
    <property type="entry name" value="Bromodomain"/>
    <property type="match status" value="2"/>
</dbReference>
<evidence type="ECO:0000256" key="4">
    <source>
        <dbReference type="ARBA" id="ARBA00023015"/>
    </source>
</evidence>
<evidence type="ECO:0000256" key="8">
    <source>
        <dbReference type="PROSITE-ProRule" id="PRU00035"/>
    </source>
</evidence>
<protein>
    <recommendedName>
        <fullName evidence="10">Bromo domain-containing protein</fullName>
    </recommendedName>
</protein>
<evidence type="ECO:0000256" key="1">
    <source>
        <dbReference type="ARBA" id="ARBA00004123"/>
    </source>
</evidence>
<dbReference type="OrthoDB" id="1742084at2759"/>
<dbReference type="InterPro" id="IPR054551">
    <property type="entry name" value="RSC4_Ig-like"/>
</dbReference>
<evidence type="ECO:0000256" key="3">
    <source>
        <dbReference type="ARBA" id="ARBA00022853"/>
    </source>
</evidence>
<evidence type="ECO:0000313" key="12">
    <source>
        <dbReference type="Proteomes" id="UP000011958"/>
    </source>
</evidence>
<keyword evidence="2" id="KW-0677">Repeat</keyword>
<comment type="caution">
    <text evidence="11">The sequence shown here is derived from an EMBL/GenBank/DDBJ whole genome shotgun (WGS) entry which is preliminary data.</text>
</comment>
<dbReference type="InterPro" id="IPR037382">
    <property type="entry name" value="Rsc/polybromo"/>
</dbReference>
<dbReference type="eggNOG" id="KOG1827">
    <property type="taxonomic scope" value="Eukaryota"/>
</dbReference>
<dbReference type="CDD" id="cd04369">
    <property type="entry name" value="Bromodomain"/>
    <property type="match status" value="1"/>
</dbReference>
<dbReference type="GeneID" id="19894096"/>
<dbReference type="Pfam" id="PF22994">
    <property type="entry name" value="RSC4_Ig_like"/>
    <property type="match status" value="1"/>
</dbReference>
<feature type="compositionally biased region" description="Basic and acidic residues" evidence="9">
    <location>
        <begin position="1"/>
        <end position="17"/>
    </location>
</feature>
<dbReference type="InterPro" id="IPR001487">
    <property type="entry name" value="Bromodomain"/>
</dbReference>
<dbReference type="RefSeq" id="XP_007872272.1">
    <property type="nucleotide sequence ID" value="XM_007874081.1"/>
</dbReference>
<dbReference type="PANTHER" id="PTHR16062:SF19">
    <property type="entry name" value="PROTEIN POLYBROMO-1"/>
    <property type="match status" value="1"/>
</dbReference>
<sequence length="561" mass="63646">MEDKRKIDSSGENEHESRLRKRTRTNVYNIEDILEEGQRLFKAVQEAKDSTGRLISENFMRLPSKRLYPDYYELIEKPIALETIKEKLRKKDYASTDEIRDDFLQICNNARRYNVTESQIYQDAQQIGKIIKTWGEEINALNKAEETKKFKIVHKNSQKNVLELAQEILSELKAMKDSSGRTYSDIFLEVPSKKEYPEYYQIIQKPMSFNIIEKKIKKNQYIKLLDFENDIRLIFANAMVFNEDGSQISNDAKILLKFFQKRISRKKESIDQSEEPESSPIKVKLNVSQSLTPKIRLSIGSKSSVTTDNSETSKSIIRLPMSPQAKSSNFKTEEVDSITAKSKTLIPAPIPASTTTSTISTRSIPLAPIPKLVAASIPSTSQTPIHLSKYSPHDIIPVTQSPLRPRQTSEPCWKWSEIKDGSQPLISLITLHTPSFLDIPSPYQIHLPSSPYGSKISTIILPASHHTLLVTPTLSSSLLSKPYHFTVAINSLKIAPNISPNVFLSRRSDTHFPKNTYEVKLSKGVNAIECVLTIPSKSAAKNSLSIEPSEKERLVIFVFLY</sequence>
<evidence type="ECO:0000256" key="5">
    <source>
        <dbReference type="ARBA" id="ARBA00023117"/>
    </source>
</evidence>
<keyword evidence="6" id="KW-0804">Transcription</keyword>
<evidence type="ECO:0000259" key="10">
    <source>
        <dbReference type="PROSITE" id="PS50014"/>
    </source>
</evidence>
<keyword evidence="3" id="KW-0156">Chromatin regulator</keyword>
<dbReference type="PROSITE" id="PS00633">
    <property type="entry name" value="BROMODOMAIN_1"/>
    <property type="match status" value="2"/>
</dbReference>
<name>M7NW67_PNEMU</name>
<evidence type="ECO:0000256" key="2">
    <source>
        <dbReference type="ARBA" id="ARBA00022737"/>
    </source>
</evidence>
<comment type="subcellular location">
    <subcellularLocation>
        <location evidence="1">Nucleus</location>
    </subcellularLocation>
</comment>
<dbReference type="OMA" id="FVYECAL"/>
<keyword evidence="12" id="KW-1185">Reference proteome</keyword>
<evidence type="ECO:0000256" key="7">
    <source>
        <dbReference type="ARBA" id="ARBA00023242"/>
    </source>
</evidence>
<evidence type="ECO:0000256" key="6">
    <source>
        <dbReference type="ARBA" id="ARBA00023163"/>
    </source>
</evidence>
<organism evidence="11 12">
    <name type="scientific">Pneumocystis murina (strain B123)</name>
    <name type="common">Mouse pneumocystis pneumonia agent</name>
    <name type="synonym">Pneumocystis carinii f. sp. muris</name>
    <dbReference type="NCBI Taxonomy" id="1069680"/>
    <lineage>
        <taxon>Eukaryota</taxon>
        <taxon>Fungi</taxon>
        <taxon>Dikarya</taxon>
        <taxon>Ascomycota</taxon>
        <taxon>Taphrinomycotina</taxon>
        <taxon>Pneumocystomycetes</taxon>
        <taxon>Pneumocystaceae</taxon>
        <taxon>Pneumocystis</taxon>
    </lineage>
</organism>
<dbReference type="SMART" id="SM00297">
    <property type="entry name" value="BROMO"/>
    <property type="match status" value="2"/>
</dbReference>
<dbReference type="HOGENOM" id="CLU_506375_0_0_1"/>
<dbReference type="PROSITE" id="PS50014">
    <property type="entry name" value="BROMODOMAIN_2"/>
    <property type="match status" value="2"/>
</dbReference>
<evidence type="ECO:0000313" key="11">
    <source>
        <dbReference type="EMBL" id="EMR11371.1"/>
    </source>
</evidence>
<dbReference type="PRINTS" id="PR00503">
    <property type="entry name" value="BROMODOMAIN"/>
</dbReference>
<keyword evidence="4" id="KW-0805">Transcription regulation</keyword>
<dbReference type="VEuPathDB" id="FungiDB:PNEG_00398"/>
<dbReference type="SUPFAM" id="SSF47370">
    <property type="entry name" value="Bromodomain"/>
    <property type="match status" value="2"/>
</dbReference>
<feature type="domain" description="Bromo" evidence="10">
    <location>
        <begin position="51"/>
        <end position="121"/>
    </location>
</feature>
<dbReference type="STRING" id="1069680.M7NW67"/>
<dbReference type="AlphaFoldDB" id="M7NW67"/>
<dbReference type="GO" id="GO:0006368">
    <property type="term" value="P:transcription elongation by RNA polymerase II"/>
    <property type="evidence" value="ECO:0007669"/>
    <property type="project" value="TreeGrafter"/>
</dbReference>
<dbReference type="GO" id="GO:0016586">
    <property type="term" value="C:RSC-type complex"/>
    <property type="evidence" value="ECO:0007669"/>
    <property type="project" value="InterPro"/>
</dbReference>
<dbReference type="PANTHER" id="PTHR16062">
    <property type="entry name" value="SWI/SNF-RELATED"/>
    <property type="match status" value="1"/>
</dbReference>
<evidence type="ECO:0000256" key="9">
    <source>
        <dbReference type="SAM" id="MobiDB-lite"/>
    </source>
</evidence>
<dbReference type="InterPro" id="IPR036427">
    <property type="entry name" value="Bromodomain-like_sf"/>
</dbReference>
<gene>
    <name evidence="11" type="ORF">PNEG_00398</name>
</gene>
<dbReference type="Proteomes" id="UP000011958">
    <property type="component" value="Unassembled WGS sequence"/>
</dbReference>
<dbReference type="GO" id="GO:0003682">
    <property type="term" value="F:chromatin binding"/>
    <property type="evidence" value="ECO:0007669"/>
    <property type="project" value="TreeGrafter"/>
</dbReference>
<dbReference type="InterPro" id="IPR018359">
    <property type="entry name" value="Bromodomain_CS"/>
</dbReference>
<accession>M7NW67</accession>
<proteinExistence type="predicted"/>
<dbReference type="GO" id="GO:0040029">
    <property type="term" value="P:epigenetic regulation of gene expression"/>
    <property type="evidence" value="ECO:0007669"/>
    <property type="project" value="UniProtKB-ARBA"/>
</dbReference>
<dbReference type="Gene3D" id="1.20.920.10">
    <property type="entry name" value="Bromodomain-like"/>
    <property type="match status" value="2"/>
</dbReference>
<dbReference type="EMBL" id="AFWA02000001">
    <property type="protein sequence ID" value="EMR11371.1"/>
    <property type="molecule type" value="Genomic_DNA"/>
</dbReference>
<keyword evidence="7" id="KW-0539">Nucleus</keyword>